<dbReference type="SMART" id="SM00595">
    <property type="entry name" value="MADF"/>
    <property type="match status" value="1"/>
</dbReference>
<protein>
    <submittedName>
        <fullName evidence="5">Uncharacterized protein LOC113498077</fullName>
    </submittedName>
</protein>
<reference evidence="5" key="1">
    <citation type="submission" date="2025-08" db="UniProtKB">
        <authorList>
            <consortium name="RefSeq"/>
        </authorList>
    </citation>
    <scope>IDENTIFICATION</scope>
</reference>
<dbReference type="InterPro" id="IPR006578">
    <property type="entry name" value="MADF-dom"/>
</dbReference>
<keyword evidence="4" id="KW-1185">Reference proteome</keyword>
<sequence length="251" mass="29307">MEGKYDLFTRVSDRRDIVDFVKEVEKYPCLYDKTLPEYANKVHNRRAWSTIAKKANSSIPDCRDKWRKIRISFMRSLKQQQSDKPPMRPYYLTEELHFLKPFIKIRPRIHDEGKEIKKTNDTPSKANGTDMDVDSLSKKEIISDSDLSDCCDSDLLDEREVHRIEQPVNGHANNTSVIKLANSVTENGHSTKRQNSCRNSYSDDIEGNPRKMFLLSLLPDVESLTEQEMRIFRREVINVVDNIINSRSIRK</sequence>
<dbReference type="InterPro" id="IPR039353">
    <property type="entry name" value="TF_Adf1"/>
</dbReference>
<feature type="domain" description="MADF" evidence="2">
    <location>
        <begin position="19"/>
        <end position="104"/>
    </location>
</feature>
<proteinExistence type="predicted"/>
<keyword evidence="1" id="KW-0539">Nucleus</keyword>
<dbReference type="Pfam" id="PF10545">
    <property type="entry name" value="MADF_DNA_bdg"/>
    <property type="match status" value="1"/>
</dbReference>
<organism evidence="4 5">
    <name type="scientific">Trichoplusia ni</name>
    <name type="common">Cabbage looper</name>
    <dbReference type="NCBI Taxonomy" id="7111"/>
    <lineage>
        <taxon>Eukaryota</taxon>
        <taxon>Metazoa</taxon>
        <taxon>Ecdysozoa</taxon>
        <taxon>Arthropoda</taxon>
        <taxon>Hexapoda</taxon>
        <taxon>Insecta</taxon>
        <taxon>Pterygota</taxon>
        <taxon>Neoptera</taxon>
        <taxon>Endopterygota</taxon>
        <taxon>Lepidoptera</taxon>
        <taxon>Glossata</taxon>
        <taxon>Ditrysia</taxon>
        <taxon>Noctuoidea</taxon>
        <taxon>Noctuidae</taxon>
        <taxon>Plusiinae</taxon>
        <taxon>Trichoplusia</taxon>
    </lineage>
</organism>
<dbReference type="InterPro" id="IPR004210">
    <property type="entry name" value="BESS_motif"/>
</dbReference>
<evidence type="ECO:0000259" key="2">
    <source>
        <dbReference type="PROSITE" id="PS51029"/>
    </source>
</evidence>
<dbReference type="GeneID" id="113498077"/>
<comment type="subcellular location">
    <subcellularLocation>
        <location evidence="1">Nucleus</location>
    </subcellularLocation>
</comment>
<feature type="domain" description="BESS" evidence="3">
    <location>
        <begin position="207"/>
        <end position="246"/>
    </location>
</feature>
<evidence type="ECO:0000313" key="4">
    <source>
        <dbReference type="Proteomes" id="UP000322000"/>
    </source>
</evidence>
<dbReference type="Pfam" id="PF02944">
    <property type="entry name" value="BESS"/>
    <property type="match status" value="1"/>
</dbReference>
<evidence type="ECO:0000259" key="3">
    <source>
        <dbReference type="PROSITE" id="PS51031"/>
    </source>
</evidence>
<dbReference type="PROSITE" id="PS51031">
    <property type="entry name" value="BESS"/>
    <property type="match status" value="1"/>
</dbReference>
<dbReference type="PANTHER" id="PTHR12243:SF60">
    <property type="entry name" value="SI:CH211-15D5.12-RELATED"/>
    <property type="match status" value="1"/>
</dbReference>
<evidence type="ECO:0000256" key="1">
    <source>
        <dbReference type="PROSITE-ProRule" id="PRU00371"/>
    </source>
</evidence>
<accession>A0A7E5W0E7</accession>
<dbReference type="PROSITE" id="PS51029">
    <property type="entry name" value="MADF"/>
    <property type="match status" value="1"/>
</dbReference>
<dbReference type="GO" id="GO:0005667">
    <property type="term" value="C:transcription regulator complex"/>
    <property type="evidence" value="ECO:0007669"/>
    <property type="project" value="TreeGrafter"/>
</dbReference>
<dbReference type="PANTHER" id="PTHR12243">
    <property type="entry name" value="MADF DOMAIN TRANSCRIPTION FACTOR"/>
    <property type="match status" value="1"/>
</dbReference>
<dbReference type="GO" id="GO:0006357">
    <property type="term" value="P:regulation of transcription by RNA polymerase II"/>
    <property type="evidence" value="ECO:0007669"/>
    <property type="project" value="TreeGrafter"/>
</dbReference>
<dbReference type="GO" id="GO:0003677">
    <property type="term" value="F:DNA binding"/>
    <property type="evidence" value="ECO:0007669"/>
    <property type="project" value="InterPro"/>
</dbReference>
<name>A0A7E5W0E7_TRINI</name>
<gene>
    <name evidence="5" type="primary">LOC113498077</name>
</gene>
<dbReference type="RefSeq" id="XP_026733786.1">
    <property type="nucleotide sequence ID" value="XM_026877985.1"/>
</dbReference>
<dbReference type="InParanoid" id="A0A7E5W0E7"/>
<dbReference type="GO" id="GO:0005634">
    <property type="term" value="C:nucleus"/>
    <property type="evidence" value="ECO:0007669"/>
    <property type="project" value="UniProtKB-SubCell"/>
</dbReference>
<dbReference type="KEGG" id="tnl:113498077"/>
<evidence type="ECO:0000313" key="5">
    <source>
        <dbReference type="RefSeq" id="XP_026733786.1"/>
    </source>
</evidence>
<dbReference type="AlphaFoldDB" id="A0A7E5W0E7"/>
<dbReference type="Proteomes" id="UP000322000">
    <property type="component" value="Chromosome 10"/>
</dbReference>